<accession>A0ACA9KKQ7</accession>
<proteinExistence type="predicted"/>
<dbReference type="Proteomes" id="UP000789920">
    <property type="component" value="Unassembled WGS sequence"/>
</dbReference>
<evidence type="ECO:0000313" key="1">
    <source>
        <dbReference type="EMBL" id="CAG8479638.1"/>
    </source>
</evidence>
<gene>
    <name evidence="1" type="ORF">RPERSI_LOCUS926</name>
</gene>
<reference evidence="1" key="1">
    <citation type="submission" date="2021-06" db="EMBL/GenBank/DDBJ databases">
        <authorList>
            <person name="Kallberg Y."/>
            <person name="Tangrot J."/>
            <person name="Rosling A."/>
        </authorList>
    </citation>
    <scope>NUCLEOTIDE SEQUENCE</scope>
    <source>
        <strain evidence="1">MA461A</strain>
    </source>
</reference>
<protein>
    <submittedName>
        <fullName evidence="1">2730_t:CDS:1</fullName>
    </submittedName>
</protein>
<name>A0ACA9KKQ7_9GLOM</name>
<dbReference type="EMBL" id="CAJVQC010000751">
    <property type="protein sequence ID" value="CAG8479638.1"/>
    <property type="molecule type" value="Genomic_DNA"/>
</dbReference>
<sequence>MQDIRVSLLRNQIRCDILFISYPETSISNKLKTNKAITQYHQEHDFIHSYIFFIVHYPDLKMICDLTLLHPVAIELTSL</sequence>
<keyword evidence="2" id="KW-1185">Reference proteome</keyword>
<comment type="caution">
    <text evidence="1">The sequence shown here is derived from an EMBL/GenBank/DDBJ whole genome shotgun (WGS) entry which is preliminary data.</text>
</comment>
<organism evidence="1 2">
    <name type="scientific">Racocetra persica</name>
    <dbReference type="NCBI Taxonomy" id="160502"/>
    <lineage>
        <taxon>Eukaryota</taxon>
        <taxon>Fungi</taxon>
        <taxon>Fungi incertae sedis</taxon>
        <taxon>Mucoromycota</taxon>
        <taxon>Glomeromycotina</taxon>
        <taxon>Glomeromycetes</taxon>
        <taxon>Diversisporales</taxon>
        <taxon>Gigasporaceae</taxon>
        <taxon>Racocetra</taxon>
    </lineage>
</organism>
<evidence type="ECO:0000313" key="2">
    <source>
        <dbReference type="Proteomes" id="UP000789920"/>
    </source>
</evidence>